<reference evidence="10" key="1">
    <citation type="submission" date="2022-08" db="EMBL/GenBank/DDBJ databases">
        <authorList>
            <person name="Zhang D."/>
        </authorList>
    </citation>
    <scope>NUCLEOTIDE SEQUENCE</scope>
    <source>
        <strain evidence="10">XJ19-11</strain>
    </source>
</reference>
<dbReference type="InterPro" id="IPR003838">
    <property type="entry name" value="ABC3_permease_C"/>
</dbReference>
<dbReference type="EMBL" id="JANSUY010000001">
    <property type="protein sequence ID" value="MCR9013601.1"/>
    <property type="molecule type" value="Genomic_DNA"/>
</dbReference>
<evidence type="ECO:0000256" key="1">
    <source>
        <dbReference type="ARBA" id="ARBA00004651"/>
    </source>
</evidence>
<keyword evidence="6 7" id="KW-0472">Membrane</keyword>
<evidence type="ECO:0000313" key="10">
    <source>
        <dbReference type="EMBL" id="MCR9013601.1"/>
    </source>
</evidence>
<evidence type="ECO:0000259" key="9">
    <source>
        <dbReference type="Pfam" id="PF12704"/>
    </source>
</evidence>
<name>A0A9X2P1L6_9BACT</name>
<evidence type="ECO:0000256" key="3">
    <source>
        <dbReference type="ARBA" id="ARBA00022475"/>
    </source>
</evidence>
<feature type="transmembrane region" description="Helical" evidence="7">
    <location>
        <begin position="284"/>
        <end position="309"/>
    </location>
</feature>
<comment type="subcellular location">
    <subcellularLocation>
        <location evidence="1">Cell membrane</location>
        <topology evidence="1">Multi-pass membrane protein</topology>
    </subcellularLocation>
</comment>
<dbReference type="GO" id="GO:0044874">
    <property type="term" value="P:lipoprotein localization to outer membrane"/>
    <property type="evidence" value="ECO:0007669"/>
    <property type="project" value="TreeGrafter"/>
</dbReference>
<dbReference type="InterPro" id="IPR025857">
    <property type="entry name" value="MacB_PCD"/>
</dbReference>
<keyword evidence="4 7" id="KW-0812">Transmembrane</keyword>
<dbReference type="GO" id="GO:0098797">
    <property type="term" value="C:plasma membrane protein complex"/>
    <property type="evidence" value="ECO:0007669"/>
    <property type="project" value="TreeGrafter"/>
</dbReference>
<organism evidence="10 11">
    <name type="scientific">Aquiflexum gelatinilyticum</name>
    <dbReference type="NCBI Taxonomy" id="2961943"/>
    <lineage>
        <taxon>Bacteria</taxon>
        <taxon>Pseudomonadati</taxon>
        <taxon>Bacteroidota</taxon>
        <taxon>Cytophagia</taxon>
        <taxon>Cytophagales</taxon>
        <taxon>Cyclobacteriaceae</taxon>
        <taxon>Aquiflexum</taxon>
    </lineage>
</organism>
<feature type="domain" description="ABC3 transporter permease C-terminal" evidence="8">
    <location>
        <begin position="288"/>
        <end position="407"/>
    </location>
</feature>
<keyword evidence="3" id="KW-1003">Cell membrane</keyword>
<evidence type="ECO:0000256" key="6">
    <source>
        <dbReference type="ARBA" id="ARBA00023136"/>
    </source>
</evidence>
<gene>
    <name evidence="10" type="ORF">NU887_01075</name>
</gene>
<feature type="transmembrane region" description="Helical" evidence="7">
    <location>
        <begin position="329"/>
        <end position="362"/>
    </location>
</feature>
<protein>
    <submittedName>
        <fullName evidence="10">ABC transporter permease</fullName>
    </submittedName>
</protein>
<dbReference type="Pfam" id="PF12704">
    <property type="entry name" value="MacB_PCD"/>
    <property type="match status" value="1"/>
</dbReference>
<proteinExistence type="inferred from homology"/>
<feature type="transmembrane region" description="Helical" evidence="7">
    <location>
        <begin position="21"/>
        <end position="42"/>
    </location>
</feature>
<dbReference type="PANTHER" id="PTHR30489">
    <property type="entry name" value="LIPOPROTEIN-RELEASING SYSTEM TRANSMEMBRANE PROTEIN LOLE"/>
    <property type="match status" value="1"/>
</dbReference>
<dbReference type="Pfam" id="PF02687">
    <property type="entry name" value="FtsX"/>
    <property type="match status" value="1"/>
</dbReference>
<keyword evidence="11" id="KW-1185">Reference proteome</keyword>
<feature type="domain" description="MacB-like periplasmic core" evidence="9">
    <location>
        <begin position="21"/>
        <end position="257"/>
    </location>
</feature>
<keyword evidence="5 7" id="KW-1133">Transmembrane helix</keyword>
<dbReference type="PANTHER" id="PTHR30489:SF0">
    <property type="entry name" value="LIPOPROTEIN-RELEASING SYSTEM TRANSMEMBRANE PROTEIN LOLE"/>
    <property type="match status" value="1"/>
</dbReference>
<dbReference type="AlphaFoldDB" id="A0A9X2P1L6"/>
<comment type="caution">
    <text evidence="10">The sequence shown here is derived from an EMBL/GenBank/DDBJ whole genome shotgun (WGS) entry which is preliminary data.</text>
</comment>
<dbReference type="InterPro" id="IPR051447">
    <property type="entry name" value="Lipoprotein-release_system"/>
</dbReference>
<evidence type="ECO:0000256" key="2">
    <source>
        <dbReference type="ARBA" id="ARBA00005236"/>
    </source>
</evidence>
<comment type="similarity">
    <text evidence="2">Belongs to the ABC-4 integral membrane protein family. LolC/E subfamily.</text>
</comment>
<evidence type="ECO:0000259" key="8">
    <source>
        <dbReference type="Pfam" id="PF02687"/>
    </source>
</evidence>
<dbReference type="Proteomes" id="UP001142175">
    <property type="component" value="Unassembled WGS sequence"/>
</dbReference>
<evidence type="ECO:0000256" key="4">
    <source>
        <dbReference type="ARBA" id="ARBA00022692"/>
    </source>
</evidence>
<evidence type="ECO:0000256" key="7">
    <source>
        <dbReference type="SAM" id="Phobius"/>
    </source>
</evidence>
<dbReference type="RefSeq" id="WP_258421501.1">
    <property type="nucleotide sequence ID" value="NZ_JANSUY010000001.1"/>
</dbReference>
<accession>A0A9X2P1L6</accession>
<evidence type="ECO:0000313" key="11">
    <source>
        <dbReference type="Proteomes" id="UP001142175"/>
    </source>
</evidence>
<feature type="transmembrane region" description="Helical" evidence="7">
    <location>
        <begin position="382"/>
        <end position="400"/>
    </location>
</feature>
<evidence type="ECO:0000256" key="5">
    <source>
        <dbReference type="ARBA" id="ARBA00022989"/>
    </source>
</evidence>
<sequence length="414" mass="45016">MSRVTNLKISRAHLTSRVKQTMVAILSVTFGISMYIFMNGFMTGVNDTQTELAFSTLAHIHIYNDLPEDNTNLLQKKYGDDKLVNLRNAKVIQYTEGIKNSAKIIAAIEDHPAITGITPQVNVNVFFRNGATKLNGVLSGIDVNQESVLFGTEKYITQGSWRSLEDRGDGVVLGAGLAAKLSLTLDDNVTVITADGVSRNFKVIGIIKTTIGGVDNAKGYVRISSARQLISKNQGYVTDIQINIKNFNEATKVATQLAPKVAYKVESWNESNGQLQAGNDLRNIIAVAVSLTILLVAGFGIFNIMNMTVNEKIKEIAILKAMGFDGTDIIQIFLVQSVIIGVIGGIVGIIFGYLVSVLVSFIPFRVATLDTLPMVYDPQDYILAFIFGLITTFVAGYLPAKKASQVDPVEIIRG</sequence>